<accession>A0A0B7BZF9</accession>
<sequence length="75" mass="8397">AESKSSSLSCDCLNCPYKAYMSSKFSEWHSNRNQCHLEVSKNKPCCLSNDICHCNPVSSLQCDDNVFEDSISNVD</sequence>
<feature type="non-terminal residue" evidence="1">
    <location>
        <position position="75"/>
    </location>
</feature>
<name>A0A0B7BZF9_9EUPU</name>
<evidence type="ECO:0000313" key="1">
    <source>
        <dbReference type="EMBL" id="CEK98594.1"/>
    </source>
</evidence>
<dbReference type="AlphaFoldDB" id="A0A0B7BZF9"/>
<gene>
    <name evidence="1" type="primary">ORF219116</name>
</gene>
<dbReference type="EMBL" id="HACG01051723">
    <property type="protein sequence ID" value="CEK98594.1"/>
    <property type="molecule type" value="Transcribed_RNA"/>
</dbReference>
<feature type="non-terminal residue" evidence="1">
    <location>
        <position position="1"/>
    </location>
</feature>
<proteinExistence type="predicted"/>
<reference evidence="1" key="1">
    <citation type="submission" date="2014-12" db="EMBL/GenBank/DDBJ databases">
        <title>Insight into the proteome of Arion vulgaris.</title>
        <authorList>
            <person name="Aradska J."/>
            <person name="Bulat T."/>
            <person name="Smidak R."/>
            <person name="Sarate P."/>
            <person name="Gangsoo J."/>
            <person name="Sialana F."/>
            <person name="Bilban M."/>
            <person name="Lubec G."/>
        </authorList>
    </citation>
    <scope>NUCLEOTIDE SEQUENCE</scope>
    <source>
        <tissue evidence="1">Skin</tissue>
    </source>
</reference>
<organism evidence="1">
    <name type="scientific">Arion vulgaris</name>
    <dbReference type="NCBI Taxonomy" id="1028688"/>
    <lineage>
        <taxon>Eukaryota</taxon>
        <taxon>Metazoa</taxon>
        <taxon>Spiralia</taxon>
        <taxon>Lophotrochozoa</taxon>
        <taxon>Mollusca</taxon>
        <taxon>Gastropoda</taxon>
        <taxon>Heterobranchia</taxon>
        <taxon>Euthyneura</taxon>
        <taxon>Panpulmonata</taxon>
        <taxon>Eupulmonata</taxon>
        <taxon>Stylommatophora</taxon>
        <taxon>Helicina</taxon>
        <taxon>Arionoidea</taxon>
        <taxon>Arionidae</taxon>
        <taxon>Arion</taxon>
    </lineage>
</organism>
<protein>
    <submittedName>
        <fullName evidence="1">Uncharacterized protein</fullName>
    </submittedName>
</protein>